<dbReference type="Gene3D" id="3.40.1350.10">
    <property type="match status" value="1"/>
</dbReference>
<dbReference type="STRING" id="931890.G8JTI5"/>
<dbReference type="GO" id="GO:0000213">
    <property type="term" value="F:tRNA-intron lyase activity"/>
    <property type="evidence" value="ECO:0007669"/>
    <property type="project" value="UniProtKB-UniRule"/>
</dbReference>
<dbReference type="RefSeq" id="XP_003646155.1">
    <property type="nucleotide sequence ID" value="XM_003646107.1"/>
</dbReference>
<evidence type="ECO:0000256" key="7">
    <source>
        <dbReference type="ARBA" id="ARBA00071058"/>
    </source>
</evidence>
<dbReference type="PANTHER" id="PTHR21227:SF0">
    <property type="entry name" value="TRNA-SPLICING ENDONUCLEASE SUBUNIT SEN2"/>
    <property type="match status" value="1"/>
</dbReference>
<proteinExistence type="inferred from homology"/>
<evidence type="ECO:0000256" key="2">
    <source>
        <dbReference type="ARBA" id="ARBA00012573"/>
    </source>
</evidence>
<evidence type="ECO:0000256" key="4">
    <source>
        <dbReference type="ARBA" id="ARBA00023239"/>
    </source>
</evidence>
<dbReference type="NCBIfam" id="TIGR00324">
    <property type="entry name" value="endA"/>
    <property type="match status" value="1"/>
</dbReference>
<dbReference type="Proteomes" id="UP000006790">
    <property type="component" value="Chromosome 4"/>
</dbReference>
<dbReference type="GeneID" id="11469478"/>
<dbReference type="InterPro" id="IPR011856">
    <property type="entry name" value="tRNA_endonuc-like_dom_sf"/>
</dbReference>
<evidence type="ECO:0000256" key="9">
    <source>
        <dbReference type="PIRSR" id="PIRSR011789-1"/>
    </source>
</evidence>
<protein>
    <recommendedName>
        <fullName evidence="7 8">tRNA-splicing endonuclease subunit Sen2</fullName>
        <ecNumber evidence="2 8">4.6.1.16</ecNumber>
    </recommendedName>
</protein>
<dbReference type="HOGENOM" id="CLU_012847_2_0_1"/>
<dbReference type="OMA" id="YSHPYWK"/>
<dbReference type="OrthoDB" id="10249562at2759"/>
<keyword evidence="3 8" id="KW-0819">tRNA processing</keyword>
<name>G8JTI5_ERECY</name>
<keyword evidence="12" id="KW-1185">Reference proteome</keyword>
<evidence type="ECO:0000256" key="8">
    <source>
        <dbReference type="PIRNR" id="PIRNR011789"/>
    </source>
</evidence>
<comment type="similarity">
    <text evidence="1 8">Belongs to the tRNA-intron endonuclease family.</text>
</comment>
<dbReference type="InterPro" id="IPR016589">
    <property type="entry name" value="tRNA_splic_SEN2"/>
</dbReference>
<dbReference type="PIRSF" id="PIRSF011789">
    <property type="entry name" value="tRNA_splic_SEN2"/>
    <property type="match status" value="1"/>
</dbReference>
<dbReference type="EC" id="4.6.1.16" evidence="2 8"/>
<evidence type="ECO:0000256" key="1">
    <source>
        <dbReference type="ARBA" id="ARBA00008078"/>
    </source>
</evidence>
<comment type="function">
    <text evidence="5">Constitutes one of the two catalytic subunit of the tRNA-splicing endonuclease complex, a complex responsible for identification and cleavage of the splice sites in pre-tRNA. It cleaves pre-tRNA at the 5'- and 3'-splice sites to release the intron. The products are an intron and two tRNA half-molecules bearing 2',3'-cyclic phosphate and 5'-OH termini. There are no conserved sequences at the splice sites, but the intron is invariably located at the same site in the gene, placing the splice sites an invariant distance from the constant structural features of the tRNA body. This subunit may anchor the endonuclease complex to the nuclear membrane. Probably carries the active site for 5'-splice site cleavage.</text>
</comment>
<feature type="active site" evidence="9">
    <location>
        <position position="315"/>
    </location>
</feature>
<dbReference type="GO" id="GO:0000379">
    <property type="term" value="P:tRNA-type intron splice site recognition and cleavage"/>
    <property type="evidence" value="ECO:0007669"/>
    <property type="project" value="EnsemblFungi"/>
</dbReference>
<dbReference type="GO" id="GO:0000214">
    <property type="term" value="C:tRNA-intron endonuclease complex"/>
    <property type="evidence" value="ECO:0007669"/>
    <property type="project" value="UniProtKB-UniRule"/>
</dbReference>
<reference evidence="12" key="1">
    <citation type="journal article" date="2012" name="G3 (Bethesda)">
        <title>Pichia sorbitophila, an interspecies yeast hybrid reveals early steps of genome resolution following polyploidization.</title>
        <authorList>
            <person name="Leh Louis V."/>
            <person name="Despons L."/>
            <person name="Friedrich A."/>
            <person name="Martin T."/>
            <person name="Durrens P."/>
            <person name="Casaregola S."/>
            <person name="Neuveglise C."/>
            <person name="Fairhead C."/>
            <person name="Marck C."/>
            <person name="Cruz J.A."/>
            <person name="Straub M.L."/>
            <person name="Kugler V."/>
            <person name="Sacerdot C."/>
            <person name="Uzunov Z."/>
            <person name="Thierry A."/>
            <person name="Weiss S."/>
            <person name="Bleykasten C."/>
            <person name="De Montigny J."/>
            <person name="Jacques N."/>
            <person name="Jung P."/>
            <person name="Lemaire M."/>
            <person name="Mallet S."/>
            <person name="Morel G."/>
            <person name="Richard G.F."/>
            <person name="Sarkar A."/>
            <person name="Savel G."/>
            <person name="Schacherer J."/>
            <person name="Seret M.L."/>
            <person name="Talla E."/>
            <person name="Samson G."/>
            <person name="Jubin C."/>
            <person name="Poulain J."/>
            <person name="Vacherie B."/>
            <person name="Barbe V."/>
            <person name="Pelletier E."/>
            <person name="Sherman D.J."/>
            <person name="Westhof E."/>
            <person name="Weissenbach J."/>
            <person name="Baret P.V."/>
            <person name="Wincker P."/>
            <person name="Gaillardin C."/>
            <person name="Dujon B."/>
            <person name="Souciet J.L."/>
        </authorList>
    </citation>
    <scope>NUCLEOTIDE SEQUENCE [LARGE SCALE GENOMIC DNA]</scope>
    <source>
        <strain evidence="12">CBS 270.75 / DBVPG 7215 / KCTC 17166 / NRRL Y-17582</strain>
    </source>
</reference>
<feature type="active site" evidence="9">
    <location>
        <position position="275"/>
    </location>
</feature>
<dbReference type="InParanoid" id="G8JTI5"/>
<dbReference type="EMBL" id="CP002500">
    <property type="protein sequence ID" value="AET39338.1"/>
    <property type="molecule type" value="Genomic_DNA"/>
</dbReference>
<dbReference type="eggNOG" id="KOG4685">
    <property type="taxonomic scope" value="Eukaryota"/>
</dbReference>
<dbReference type="InterPro" id="IPR036167">
    <property type="entry name" value="tRNA_intron_Endo_cat-like_sf"/>
</dbReference>
<dbReference type="PANTHER" id="PTHR21227">
    <property type="entry name" value="TRNA-SPLICING ENDONUCLEASE SUBUNIT SEN2"/>
    <property type="match status" value="1"/>
</dbReference>
<dbReference type="GO" id="GO:0005741">
    <property type="term" value="C:mitochondrial outer membrane"/>
    <property type="evidence" value="ECO:0007669"/>
    <property type="project" value="EnsemblFungi"/>
</dbReference>
<evidence type="ECO:0000256" key="3">
    <source>
        <dbReference type="ARBA" id="ARBA00022694"/>
    </source>
</evidence>
<accession>G8JTI5</accession>
<feature type="active site" evidence="9">
    <location>
        <position position="283"/>
    </location>
</feature>
<evidence type="ECO:0000256" key="5">
    <source>
        <dbReference type="ARBA" id="ARBA00054838"/>
    </source>
</evidence>
<organism evidence="11 12">
    <name type="scientific">Eremothecium cymbalariae (strain CBS 270.75 / DBVPG 7215 / KCTC 17166 / NRRL Y-17582)</name>
    <name type="common">Yeast</name>
    <dbReference type="NCBI Taxonomy" id="931890"/>
    <lineage>
        <taxon>Eukaryota</taxon>
        <taxon>Fungi</taxon>
        <taxon>Dikarya</taxon>
        <taxon>Ascomycota</taxon>
        <taxon>Saccharomycotina</taxon>
        <taxon>Saccharomycetes</taxon>
        <taxon>Saccharomycetales</taxon>
        <taxon>Saccharomycetaceae</taxon>
        <taxon>Eremothecium</taxon>
    </lineage>
</organism>
<evidence type="ECO:0000313" key="12">
    <source>
        <dbReference type="Proteomes" id="UP000006790"/>
    </source>
</evidence>
<dbReference type="InterPro" id="IPR006677">
    <property type="entry name" value="tRNA_intron_Endonuc_cat-like"/>
</dbReference>
<gene>
    <name evidence="11" type="ordered locus">Ecym_4274</name>
</gene>
<sequence length="364" mass="42348">MAKYISNRRRYEHKLPLELIQLPPLIPHNPVSWLHWIFKYVTAVNYMRQTIPVEIDASGKIIISDHDHMRYLWERGFFGTGQLSRSEPTWYERTASRLQLDGSKQDGVQLEQVTRLRRKQRLEFKKERAKFEEKKLHLRMNGVLESEILGEEQAFLKSLRDQELQYGSVNESGSGGGSSFEGIRMEDSDILTEDGTGIIKLEKLELMPVEAMFLTFALPVLDISMKDLLHSIFVETPSFEQIEALCMKYAAYHHYRSHGWCVRSGVKFGCDYMLYRQGPPFHHAEFSVMVLHHNQAQHDYTWYSTVARVVGGAKKCLVLCYISKKAADDILMELWSRGSYAQAFALFEVNELVYRRWVPGKNRD</sequence>
<feature type="domain" description="tRNA intron endonuclease catalytic" evidence="10">
    <location>
        <begin position="246"/>
        <end position="324"/>
    </location>
</feature>
<dbReference type="Pfam" id="PF01974">
    <property type="entry name" value="tRNA_int_endo"/>
    <property type="match status" value="1"/>
</dbReference>
<evidence type="ECO:0000259" key="10">
    <source>
        <dbReference type="Pfam" id="PF01974"/>
    </source>
</evidence>
<dbReference type="KEGG" id="erc:Ecym_4274"/>
<keyword evidence="4 8" id="KW-0456">Lyase</keyword>
<dbReference type="AlphaFoldDB" id="G8JTI5"/>
<comment type="subunit">
    <text evidence="6">Heterotetramer composed of SEN2, SEN15, SEN34 and SEN54. Interacts directly with SEN54.</text>
</comment>
<evidence type="ECO:0000256" key="6">
    <source>
        <dbReference type="ARBA" id="ARBA00062061"/>
    </source>
</evidence>
<dbReference type="FunCoup" id="G8JTI5">
    <property type="interactions" value="70"/>
</dbReference>
<evidence type="ECO:0000313" key="11">
    <source>
        <dbReference type="EMBL" id="AET39338.1"/>
    </source>
</evidence>
<dbReference type="SUPFAM" id="SSF53032">
    <property type="entry name" value="tRNA-intron endonuclease catalytic domain-like"/>
    <property type="match status" value="1"/>
</dbReference>
<dbReference type="InterPro" id="IPR006676">
    <property type="entry name" value="tRNA_splic"/>
</dbReference>
<dbReference type="FunFam" id="3.40.1350.10:FF:000011">
    <property type="entry name" value="tRNA-splicing endonuclease subunit Sen2"/>
    <property type="match status" value="1"/>
</dbReference>
<dbReference type="GO" id="GO:0003676">
    <property type="term" value="F:nucleic acid binding"/>
    <property type="evidence" value="ECO:0007669"/>
    <property type="project" value="InterPro"/>
</dbReference>
<dbReference type="CDD" id="cd22363">
    <property type="entry name" value="tRNA-intron_lyase_C"/>
    <property type="match status" value="1"/>
</dbReference>